<feature type="transmembrane region" description="Helical" evidence="1">
    <location>
        <begin position="50"/>
        <end position="72"/>
    </location>
</feature>
<dbReference type="AlphaFoldDB" id="A0AA41FZB5"/>
<gene>
    <name evidence="2" type="ORF">KTS37_02630</name>
</gene>
<feature type="transmembrane region" description="Helical" evidence="1">
    <location>
        <begin position="84"/>
        <end position="104"/>
    </location>
</feature>
<feature type="transmembrane region" description="Helical" evidence="1">
    <location>
        <begin position="21"/>
        <end position="44"/>
    </location>
</feature>
<accession>A0AA41FZB5</accession>
<organism evidence="2 3">
    <name type="scientific">Haloarcula salina</name>
    <dbReference type="NCBI Taxonomy" id="1429914"/>
    <lineage>
        <taxon>Archaea</taxon>
        <taxon>Methanobacteriati</taxon>
        <taxon>Methanobacteriota</taxon>
        <taxon>Stenosarchaea group</taxon>
        <taxon>Halobacteria</taxon>
        <taxon>Halobacteriales</taxon>
        <taxon>Haloarculaceae</taxon>
        <taxon>Haloarcula</taxon>
    </lineage>
</organism>
<evidence type="ECO:0000256" key="1">
    <source>
        <dbReference type="SAM" id="Phobius"/>
    </source>
</evidence>
<protein>
    <submittedName>
        <fullName evidence="2">Uncharacterized protein</fullName>
    </submittedName>
</protein>
<comment type="caution">
    <text evidence="2">The sequence shown here is derived from an EMBL/GenBank/DDBJ whole genome shotgun (WGS) entry which is preliminary data.</text>
</comment>
<reference evidence="2" key="1">
    <citation type="submission" date="2021-06" db="EMBL/GenBank/DDBJ databases">
        <title>New haloarchaea isolates fom saline soil.</title>
        <authorList>
            <person name="Duran-Viseras A."/>
            <person name="Sanchez-Porro C.S."/>
            <person name="Ventosa A."/>
        </authorList>
    </citation>
    <scope>NUCLEOTIDE SEQUENCE</scope>
    <source>
        <strain evidence="2">JCM 18369</strain>
    </source>
</reference>
<dbReference type="Proteomes" id="UP001166304">
    <property type="component" value="Unassembled WGS sequence"/>
</dbReference>
<dbReference type="Pfam" id="PF19545">
    <property type="entry name" value="DUF6069"/>
    <property type="match status" value="1"/>
</dbReference>
<proteinExistence type="predicted"/>
<keyword evidence="1" id="KW-0812">Transmembrane</keyword>
<keyword evidence="1" id="KW-1133">Transmembrane helix</keyword>
<name>A0AA41FZB5_9EURY</name>
<keyword evidence="1" id="KW-0472">Membrane</keyword>
<dbReference type="InterPro" id="IPR045713">
    <property type="entry name" value="DUF6069"/>
</dbReference>
<dbReference type="EMBL" id="JAHQXE010000001">
    <property type="protein sequence ID" value="MBV0900674.1"/>
    <property type="molecule type" value="Genomic_DNA"/>
</dbReference>
<evidence type="ECO:0000313" key="2">
    <source>
        <dbReference type="EMBL" id="MBV0900674.1"/>
    </source>
</evidence>
<evidence type="ECO:0000313" key="3">
    <source>
        <dbReference type="Proteomes" id="UP001166304"/>
    </source>
</evidence>
<dbReference type="RefSeq" id="WP_174242919.1">
    <property type="nucleotide sequence ID" value="NZ_JAHQXE010000001.1"/>
</dbReference>
<feature type="transmembrane region" description="Helical" evidence="1">
    <location>
        <begin position="110"/>
        <end position="135"/>
    </location>
</feature>
<keyword evidence="3" id="KW-1185">Reference proteome</keyword>
<sequence length="139" mass="14207">MAEVTQARPSEHSRPLAVRGAVAVVVSVLVNVVLVLAVGALGIAPGFRPLAVPPVAFLSAVGAVGATAVYWGLTRYRNAPDRSFVRLAAVVLVLSFLPDVGLLLNDPAATVAGVVALMVMHVVVAAASVGSLVYWGTAR</sequence>